<protein>
    <recommendedName>
        <fullName evidence="3">Helix-turn-helix domain protein</fullName>
    </recommendedName>
</protein>
<dbReference type="RefSeq" id="WP_146373723.1">
    <property type="nucleotide sequence ID" value="NZ_SJPP01000003.1"/>
</dbReference>
<dbReference type="AlphaFoldDB" id="A0A5C6B4M7"/>
<keyword evidence="2" id="KW-1185">Reference proteome</keyword>
<proteinExistence type="predicted"/>
<evidence type="ECO:0000313" key="1">
    <source>
        <dbReference type="EMBL" id="TWU06880.1"/>
    </source>
</evidence>
<gene>
    <name evidence="1" type="ORF">CA54_52820</name>
</gene>
<evidence type="ECO:0000313" key="2">
    <source>
        <dbReference type="Proteomes" id="UP000320735"/>
    </source>
</evidence>
<organism evidence="1 2">
    <name type="scientific">Symmachiella macrocystis</name>
    <dbReference type="NCBI Taxonomy" id="2527985"/>
    <lineage>
        <taxon>Bacteria</taxon>
        <taxon>Pseudomonadati</taxon>
        <taxon>Planctomycetota</taxon>
        <taxon>Planctomycetia</taxon>
        <taxon>Planctomycetales</taxon>
        <taxon>Planctomycetaceae</taxon>
        <taxon>Symmachiella</taxon>
    </lineage>
</organism>
<name>A0A5C6B4M7_9PLAN</name>
<accession>A0A5C6B4M7</accession>
<evidence type="ECO:0008006" key="3">
    <source>
        <dbReference type="Google" id="ProtNLM"/>
    </source>
</evidence>
<comment type="caution">
    <text evidence="1">The sequence shown here is derived from an EMBL/GenBank/DDBJ whole genome shotgun (WGS) entry which is preliminary data.</text>
</comment>
<dbReference type="EMBL" id="SJPP01000003">
    <property type="protein sequence ID" value="TWU06880.1"/>
    <property type="molecule type" value="Genomic_DNA"/>
</dbReference>
<reference evidence="1 2" key="1">
    <citation type="submission" date="2019-02" db="EMBL/GenBank/DDBJ databases">
        <title>Deep-cultivation of Planctomycetes and their phenomic and genomic characterization uncovers novel biology.</title>
        <authorList>
            <person name="Wiegand S."/>
            <person name="Jogler M."/>
            <person name="Boedeker C."/>
            <person name="Pinto D."/>
            <person name="Vollmers J."/>
            <person name="Rivas-Marin E."/>
            <person name="Kohn T."/>
            <person name="Peeters S.H."/>
            <person name="Heuer A."/>
            <person name="Rast P."/>
            <person name="Oberbeckmann S."/>
            <person name="Bunk B."/>
            <person name="Jeske O."/>
            <person name="Meyerdierks A."/>
            <person name="Storesund J.E."/>
            <person name="Kallscheuer N."/>
            <person name="Luecker S."/>
            <person name="Lage O.M."/>
            <person name="Pohl T."/>
            <person name="Merkel B.J."/>
            <person name="Hornburger P."/>
            <person name="Mueller R.-W."/>
            <person name="Bruemmer F."/>
            <person name="Labrenz M."/>
            <person name="Spormann A.M."/>
            <person name="Op Den Camp H."/>
            <person name="Overmann J."/>
            <person name="Amann R."/>
            <person name="Jetten M.S.M."/>
            <person name="Mascher T."/>
            <person name="Medema M.H."/>
            <person name="Devos D.P."/>
            <person name="Kaster A.-K."/>
            <person name="Ovreas L."/>
            <person name="Rohde M."/>
            <person name="Galperin M.Y."/>
            <person name="Jogler C."/>
        </authorList>
    </citation>
    <scope>NUCLEOTIDE SEQUENCE [LARGE SCALE GENOMIC DNA]</scope>
    <source>
        <strain evidence="1 2">CA54</strain>
    </source>
</reference>
<dbReference type="OrthoDB" id="3788906at2"/>
<dbReference type="Proteomes" id="UP000320735">
    <property type="component" value="Unassembled WGS sequence"/>
</dbReference>
<sequence length="65" mass="7110">MSDLLSLARMARRLGVTQDWLREQADAGKVPCLLAGKRYLFNAVAVQDAVATKAAEKRQGVDHAK</sequence>